<proteinExistence type="predicted"/>
<dbReference type="Proteomes" id="UP000093080">
    <property type="component" value="Unassembled WGS sequence"/>
</dbReference>
<dbReference type="PANTHER" id="PTHR43283:SF11">
    <property type="entry name" value="BETA-LACTAMASE-RELATED DOMAIN-CONTAINING PROTEIN"/>
    <property type="match status" value="1"/>
</dbReference>
<evidence type="ECO:0000259" key="2">
    <source>
        <dbReference type="Pfam" id="PF00144"/>
    </source>
</evidence>
<dbReference type="Gene3D" id="3.40.710.10">
    <property type="entry name" value="DD-peptidase/beta-lactamase superfamily"/>
    <property type="match status" value="1"/>
</dbReference>
<reference evidence="3 4" key="1">
    <citation type="submission" date="2016-06" db="EMBL/GenBank/DDBJ databases">
        <title>Respiratory ammonification of nitrate coupled to the oxidation of elemental sulfur in deep-sea autotrophic thermophilic bacteria.</title>
        <authorList>
            <person name="Slobodkina G.B."/>
            <person name="Mardanov A.V."/>
            <person name="Ravin N.V."/>
            <person name="Frolova A.A."/>
            <person name="Viryasiv M.B."/>
            <person name="Chernyh N.A."/>
            <person name="Bonch-Osmolovskaya E.A."/>
            <person name="Slobodkin A.I."/>
        </authorList>
    </citation>
    <scope>NUCLEOTIDE SEQUENCE [LARGE SCALE GENOMIC DNA]</scope>
    <source>
        <strain evidence="3 4">S69</strain>
    </source>
</reference>
<protein>
    <submittedName>
        <fullName evidence="3">Beta-lactamase family protein</fullName>
    </submittedName>
</protein>
<dbReference type="InterPro" id="IPR001466">
    <property type="entry name" value="Beta-lactam-related"/>
</dbReference>
<dbReference type="STRING" id="1156395.DBT_0099"/>
<dbReference type="InterPro" id="IPR012338">
    <property type="entry name" value="Beta-lactam/transpept-like"/>
</dbReference>
<accession>A0A1B9F8P8</accession>
<evidence type="ECO:0000313" key="4">
    <source>
        <dbReference type="Proteomes" id="UP000093080"/>
    </source>
</evidence>
<organism evidence="3 4">
    <name type="scientific">Dissulfuribacter thermophilus</name>
    <dbReference type="NCBI Taxonomy" id="1156395"/>
    <lineage>
        <taxon>Bacteria</taxon>
        <taxon>Pseudomonadati</taxon>
        <taxon>Thermodesulfobacteriota</taxon>
        <taxon>Dissulfuribacteria</taxon>
        <taxon>Dissulfuribacterales</taxon>
        <taxon>Dissulfuribacteraceae</taxon>
        <taxon>Dissulfuribacter</taxon>
    </lineage>
</organism>
<keyword evidence="4" id="KW-1185">Reference proteome</keyword>
<keyword evidence="1" id="KW-0378">Hydrolase</keyword>
<name>A0A1B9F8P8_9BACT</name>
<dbReference type="RefSeq" id="WP_067615359.1">
    <property type="nucleotide sequence ID" value="NZ_MAGO01000001.1"/>
</dbReference>
<evidence type="ECO:0000256" key="1">
    <source>
        <dbReference type="ARBA" id="ARBA00022801"/>
    </source>
</evidence>
<dbReference type="PANTHER" id="PTHR43283">
    <property type="entry name" value="BETA-LACTAMASE-RELATED"/>
    <property type="match status" value="1"/>
</dbReference>
<dbReference type="PATRIC" id="fig|1156395.6.peg.99"/>
<comment type="caution">
    <text evidence="3">The sequence shown here is derived from an EMBL/GenBank/DDBJ whole genome shotgun (WGS) entry which is preliminary data.</text>
</comment>
<dbReference type="Pfam" id="PF00144">
    <property type="entry name" value="Beta-lactamase"/>
    <property type="match status" value="1"/>
</dbReference>
<dbReference type="EMBL" id="MAGO01000001">
    <property type="protein sequence ID" value="OCC16282.1"/>
    <property type="molecule type" value="Genomic_DNA"/>
</dbReference>
<dbReference type="AlphaFoldDB" id="A0A1B9F8P8"/>
<dbReference type="SUPFAM" id="SSF56601">
    <property type="entry name" value="beta-lactamase/transpeptidase-like"/>
    <property type="match status" value="1"/>
</dbReference>
<gene>
    <name evidence="3" type="ORF">DBT_0099</name>
</gene>
<feature type="domain" description="Beta-lactamase-related" evidence="2">
    <location>
        <begin position="34"/>
        <end position="362"/>
    </location>
</feature>
<evidence type="ECO:0000313" key="3">
    <source>
        <dbReference type="EMBL" id="OCC16282.1"/>
    </source>
</evidence>
<dbReference type="InterPro" id="IPR050789">
    <property type="entry name" value="Diverse_Enzym_Activities"/>
</dbReference>
<dbReference type="GO" id="GO:0016787">
    <property type="term" value="F:hydrolase activity"/>
    <property type="evidence" value="ECO:0007669"/>
    <property type="project" value="UniProtKB-KW"/>
</dbReference>
<dbReference type="OrthoDB" id="9809635at2"/>
<sequence>MSFELKARGEESLRHSLKRAVEPLILRAITDKIFPGCSLAVWKREHEPIVFSWGRETYSIKSPEIRPDTVFDLASLTKPLSTTLLVTRLVNAGRLSLDTTLREFAFLSPCPENKQSIRIRDLLSHRSGLPAWAPLYEKARGKEGFKRAILSIELVDKPGRRELYSDLGFILLGFIVEDTLQMDLARAFNEFVARPFKLCGDALGFKVQTELIAPTLQCNRRKKLVRGEVHDLNAWALGRSAGHAGLFGSAKELIRFLSELYLLYKDELAIEGLSGAILRKFLETKISTSNSSSSGTKPSFCLGFDTPSESGSQAGTHFSKKTVGHLGYTGTSFWIDLDRGIIVVFLTNRTFPLDSLESRNGLKKLRPRLHDAVMKVMETI</sequence>